<sequence length="762" mass="83792">MGCYSTPKDVQTSAISDTASTLITSMTMSTKAKLTRCEVSKARLIYPFSKADVTDSSGFILIGYQKDKNYALTGRHLCLSSPIRRPLAEREIEDQERYKEEVSTPLQEDWLLSTSSFSSSDSSYTITFGIEISSLKFQGVDQEMLPESKKKFWTNAVNGGGSGCSGDSFLLHFHHLHLLGWIRLKGILLEGRRQKALHSPQTTNGDRAGLVAGAGGFFSFDGLEVCGNLTRKIDPGTSKAKKEDLDDPLKLVSRGFAACQALVRSERGHFPPVLSSFFCWIAAPALTPMDQTESDDSLYHLLQGPFLFYFLNSVRKDFTVDSAESPTSVYLYEQSIHPDLDPYPDHPVSSFGSPRIINPGRLKGAEIARTECGKYGKTSRNVFNQKIDYAPAEVSTRYGISGRCSRGCKPDGTKLGFGRYGTKSCKAGRLSYRAIEAARRAIIGQFHRAMSGQFRRNGKIWVRVLADLPITGKPTEVRMGRGKGNPTGWISRVSTGQIPFEMDGVSLSNARQAATLAAHKPCSSTKFVQWSLILLLYFQLLCSELKKGSKVALVAAKIGCDFCSGEFQNWSIPLLLSGTLFSRDSYSISIDSLPSTTQKVLTLSRPLQSSNLTNVNERKGTPYISTSSCLRSEQKPLLNSDSDSEVRIFALAASCPLASYSAGSPSKEVPAPETHPSPVAYSYSYIVVAYSASWSSYCSRASFHSCSLRPRRSSGSVGGRTFHQRKGGEFHTEIDSPEKEALLPFREERIDDYCGLKHTLIS</sequence>
<evidence type="ECO:0000313" key="11">
    <source>
        <dbReference type="EMBL" id="KAK8583845.1"/>
    </source>
</evidence>
<dbReference type="Pfam" id="PF00252">
    <property type="entry name" value="Ribosomal_L16"/>
    <property type="match status" value="1"/>
</dbReference>
<accession>A0ABR2FP19</accession>
<dbReference type="EMBL" id="JBBPBM010000005">
    <property type="protein sequence ID" value="KAK8583845.1"/>
    <property type="molecule type" value="Genomic_DNA"/>
</dbReference>
<keyword evidence="4 9" id="KW-0689">Ribosomal protein</keyword>
<proteinExistence type="inferred from homology"/>
<dbReference type="Gene3D" id="3.30.1140.32">
    <property type="entry name" value="Ribosomal protein S3, C-terminal domain"/>
    <property type="match status" value="1"/>
</dbReference>
<gene>
    <name evidence="11" type="ORF">V6N12_068103</name>
</gene>
<evidence type="ECO:0000256" key="4">
    <source>
        <dbReference type="ARBA" id="ARBA00022980"/>
    </source>
</evidence>
<dbReference type="InterPro" id="IPR000114">
    <property type="entry name" value="Ribosomal_uL16_bact-type"/>
</dbReference>
<evidence type="ECO:0000256" key="1">
    <source>
        <dbReference type="ARBA" id="ARBA00004173"/>
    </source>
</evidence>
<dbReference type="InterPro" id="IPR047873">
    <property type="entry name" value="Ribosomal_uL16"/>
</dbReference>
<evidence type="ECO:0000256" key="9">
    <source>
        <dbReference type="RuleBase" id="RU003624"/>
    </source>
</evidence>
<reference evidence="11 12" key="1">
    <citation type="journal article" date="2024" name="G3 (Bethesda)">
        <title>Genome assembly of Hibiscus sabdariffa L. provides insights into metabolisms of medicinal natural products.</title>
        <authorList>
            <person name="Kim T."/>
        </authorList>
    </citation>
    <scope>NUCLEOTIDE SEQUENCE [LARGE SCALE GENOMIC DNA]</scope>
    <source>
        <strain evidence="11">TK-2024</strain>
        <tissue evidence="11">Old leaves</tissue>
    </source>
</reference>
<dbReference type="SUPFAM" id="SSF54821">
    <property type="entry name" value="Ribosomal protein S3 C-terminal domain"/>
    <property type="match status" value="1"/>
</dbReference>
<comment type="similarity">
    <text evidence="3 9">Belongs to the universal ribosomal protein uS3 family.</text>
</comment>
<name>A0ABR2FP19_9ROSI</name>
<dbReference type="InterPro" id="IPR016180">
    <property type="entry name" value="Ribosomal_uL16_dom"/>
</dbReference>
<evidence type="ECO:0000256" key="7">
    <source>
        <dbReference type="ARBA" id="ARBA00035302"/>
    </source>
</evidence>
<organism evidence="11 12">
    <name type="scientific">Hibiscus sabdariffa</name>
    <name type="common">roselle</name>
    <dbReference type="NCBI Taxonomy" id="183260"/>
    <lineage>
        <taxon>Eukaryota</taxon>
        <taxon>Viridiplantae</taxon>
        <taxon>Streptophyta</taxon>
        <taxon>Embryophyta</taxon>
        <taxon>Tracheophyta</taxon>
        <taxon>Spermatophyta</taxon>
        <taxon>Magnoliopsida</taxon>
        <taxon>eudicotyledons</taxon>
        <taxon>Gunneridae</taxon>
        <taxon>Pentapetalae</taxon>
        <taxon>rosids</taxon>
        <taxon>malvids</taxon>
        <taxon>Malvales</taxon>
        <taxon>Malvaceae</taxon>
        <taxon>Malvoideae</taxon>
        <taxon>Hibiscus</taxon>
    </lineage>
</organism>
<dbReference type="InterPro" id="IPR018280">
    <property type="entry name" value="Ribosomal_uS3_CS"/>
</dbReference>
<keyword evidence="6 9" id="KW-0687">Ribonucleoprotein</keyword>
<evidence type="ECO:0000313" key="12">
    <source>
        <dbReference type="Proteomes" id="UP001472677"/>
    </source>
</evidence>
<dbReference type="InterPro" id="IPR036419">
    <property type="entry name" value="Ribosomal_S3_C_sf"/>
</dbReference>
<dbReference type="PANTHER" id="PTHR12220:SF24">
    <property type="entry name" value="LARGE RIBOSOMAL SUBUNIT PROTEIN UL16M"/>
    <property type="match status" value="1"/>
</dbReference>
<evidence type="ECO:0000256" key="6">
    <source>
        <dbReference type="ARBA" id="ARBA00023274"/>
    </source>
</evidence>
<dbReference type="Gene3D" id="3.90.1170.10">
    <property type="entry name" value="Ribosomal protein L10e/L16"/>
    <property type="match status" value="1"/>
</dbReference>
<protein>
    <recommendedName>
        <fullName evidence="7">Large ribosomal subunit protein uL16m</fullName>
    </recommendedName>
    <alternativeName>
        <fullName evidence="8">60S ribosomal protein L16, mitochondrial</fullName>
    </alternativeName>
</protein>
<dbReference type="InterPro" id="IPR036920">
    <property type="entry name" value="Ribosomal_uL16_sf"/>
</dbReference>
<evidence type="ECO:0000256" key="3">
    <source>
        <dbReference type="ARBA" id="ARBA00010761"/>
    </source>
</evidence>
<evidence type="ECO:0000256" key="10">
    <source>
        <dbReference type="RuleBase" id="RU004413"/>
    </source>
</evidence>
<dbReference type="SUPFAM" id="SSF54686">
    <property type="entry name" value="Ribosomal protein L16p/L10e"/>
    <property type="match status" value="1"/>
</dbReference>
<comment type="caution">
    <text evidence="11">The sequence shown here is derived from an EMBL/GenBank/DDBJ whole genome shotgun (WGS) entry which is preliminary data.</text>
</comment>
<keyword evidence="5" id="KW-0496">Mitochondrion</keyword>
<dbReference type="PROSITE" id="PS00586">
    <property type="entry name" value="RIBOSOMAL_L16_1"/>
    <property type="match status" value="1"/>
</dbReference>
<comment type="similarity">
    <text evidence="2 10">Belongs to the universal ribosomal protein uL16 family.</text>
</comment>
<evidence type="ECO:0000256" key="2">
    <source>
        <dbReference type="ARBA" id="ARBA00008931"/>
    </source>
</evidence>
<evidence type="ECO:0000256" key="8">
    <source>
        <dbReference type="ARBA" id="ARBA00042582"/>
    </source>
</evidence>
<evidence type="ECO:0000256" key="5">
    <source>
        <dbReference type="ARBA" id="ARBA00023128"/>
    </source>
</evidence>
<dbReference type="NCBIfam" id="TIGR01164">
    <property type="entry name" value="rplP_bact"/>
    <property type="match status" value="1"/>
</dbReference>
<dbReference type="PANTHER" id="PTHR12220">
    <property type="entry name" value="50S/60S RIBOSOMAL PROTEIN L16"/>
    <property type="match status" value="1"/>
</dbReference>
<dbReference type="CDD" id="cd01433">
    <property type="entry name" value="Ribosomal_L16_L10e"/>
    <property type="match status" value="1"/>
</dbReference>
<keyword evidence="12" id="KW-1185">Reference proteome</keyword>
<dbReference type="PROSITE" id="PS00701">
    <property type="entry name" value="RIBOSOMAL_L16_2"/>
    <property type="match status" value="1"/>
</dbReference>
<dbReference type="PROSITE" id="PS00548">
    <property type="entry name" value="RIBOSOMAL_S3"/>
    <property type="match status" value="1"/>
</dbReference>
<comment type="subcellular location">
    <subcellularLocation>
        <location evidence="1">Mitochondrion</location>
    </subcellularLocation>
</comment>
<dbReference type="PRINTS" id="PR00060">
    <property type="entry name" value="RIBOSOMALL16"/>
</dbReference>
<dbReference type="InterPro" id="IPR020798">
    <property type="entry name" value="Ribosomal_uL16_CS"/>
</dbReference>
<dbReference type="Proteomes" id="UP001472677">
    <property type="component" value="Unassembled WGS sequence"/>
</dbReference>